<dbReference type="PANTHER" id="PTHR44591:SF19">
    <property type="entry name" value="TWO-COMPONENT RESPONSE REGULATOR-RELATED"/>
    <property type="match status" value="1"/>
</dbReference>
<evidence type="ECO:0000259" key="3">
    <source>
        <dbReference type="PROSITE" id="PS50110"/>
    </source>
</evidence>
<dbReference type="InterPro" id="IPR011006">
    <property type="entry name" value="CheY-like_superfamily"/>
</dbReference>
<dbReference type="Pfam" id="PF00072">
    <property type="entry name" value="Response_reg"/>
    <property type="match status" value="1"/>
</dbReference>
<dbReference type="InterPro" id="IPR001789">
    <property type="entry name" value="Sig_transdc_resp-reg_receiver"/>
</dbReference>
<organism evidence="4 5">
    <name type="scientific">Pyxidicoccus parkwayensis</name>
    <dbReference type="NCBI Taxonomy" id="2813578"/>
    <lineage>
        <taxon>Bacteria</taxon>
        <taxon>Pseudomonadati</taxon>
        <taxon>Myxococcota</taxon>
        <taxon>Myxococcia</taxon>
        <taxon>Myxococcales</taxon>
        <taxon>Cystobacterineae</taxon>
        <taxon>Myxococcaceae</taxon>
        <taxon>Pyxidicoccus</taxon>
    </lineage>
</organism>
<dbReference type="CDD" id="cd17569">
    <property type="entry name" value="REC_HupR-like"/>
    <property type="match status" value="1"/>
</dbReference>
<reference evidence="4 5" key="1">
    <citation type="submission" date="2021-02" db="EMBL/GenBank/DDBJ databases">
        <title>De Novo genome assembly of isolated myxobacteria.</title>
        <authorList>
            <person name="Stevens D.C."/>
        </authorList>
    </citation>
    <scope>NUCLEOTIDE SEQUENCE [LARGE SCALE GENOMIC DNA]</scope>
    <source>
        <strain evidence="5">SCPEA02</strain>
    </source>
</reference>
<dbReference type="PROSITE" id="PS50110">
    <property type="entry name" value="RESPONSE_REGULATORY"/>
    <property type="match status" value="1"/>
</dbReference>
<gene>
    <name evidence="4" type="ORF">JY651_11470</name>
</gene>
<dbReference type="Proteomes" id="UP000662747">
    <property type="component" value="Chromosome"/>
</dbReference>
<dbReference type="SUPFAM" id="SSF52172">
    <property type="entry name" value="CheY-like"/>
    <property type="match status" value="1"/>
</dbReference>
<dbReference type="SMART" id="SM00448">
    <property type="entry name" value="REC"/>
    <property type="match status" value="1"/>
</dbReference>
<sequence>MERILIVDDEVQVCRSLLRLFRREGFEVETAEGGPEALLVLDTFRPDVVLSDFRMPRMNGAELLIEVRRRFPRTLRIILSGYADLASVMATVKDGELCRYITKPWDNDTLAPAIRAMLAPAPTGERS</sequence>
<feature type="modified residue" description="4-aspartylphosphate" evidence="2">
    <location>
        <position position="52"/>
    </location>
</feature>
<dbReference type="PANTHER" id="PTHR44591">
    <property type="entry name" value="STRESS RESPONSE REGULATOR PROTEIN 1"/>
    <property type="match status" value="1"/>
</dbReference>
<evidence type="ECO:0000256" key="1">
    <source>
        <dbReference type="ARBA" id="ARBA00022553"/>
    </source>
</evidence>
<dbReference type="RefSeq" id="WP_206727060.1">
    <property type="nucleotide sequence ID" value="NZ_CP071090.1"/>
</dbReference>
<dbReference type="InterPro" id="IPR050595">
    <property type="entry name" value="Bact_response_regulator"/>
</dbReference>
<dbReference type="EMBL" id="CP071090">
    <property type="protein sequence ID" value="QSQ25505.1"/>
    <property type="molecule type" value="Genomic_DNA"/>
</dbReference>
<keyword evidence="5" id="KW-1185">Reference proteome</keyword>
<keyword evidence="1 2" id="KW-0597">Phosphoprotein</keyword>
<evidence type="ECO:0000313" key="5">
    <source>
        <dbReference type="Proteomes" id="UP000662747"/>
    </source>
</evidence>
<feature type="domain" description="Response regulatory" evidence="3">
    <location>
        <begin position="3"/>
        <end position="118"/>
    </location>
</feature>
<protein>
    <submittedName>
        <fullName evidence="4">Response regulator</fullName>
    </submittedName>
</protein>
<name>A0ABX7P4U2_9BACT</name>
<evidence type="ECO:0000313" key="4">
    <source>
        <dbReference type="EMBL" id="QSQ25505.1"/>
    </source>
</evidence>
<accession>A0ABX7P4U2</accession>
<proteinExistence type="predicted"/>
<evidence type="ECO:0000256" key="2">
    <source>
        <dbReference type="PROSITE-ProRule" id="PRU00169"/>
    </source>
</evidence>
<dbReference type="Gene3D" id="3.40.50.2300">
    <property type="match status" value="1"/>
</dbReference>